<feature type="domain" description="Solute-binding protein family 3/N-terminal" evidence="5">
    <location>
        <begin position="37"/>
        <end position="268"/>
    </location>
</feature>
<dbReference type="GO" id="GO:0006865">
    <property type="term" value="P:amino acid transport"/>
    <property type="evidence" value="ECO:0007669"/>
    <property type="project" value="TreeGrafter"/>
</dbReference>
<dbReference type="EMBL" id="RCTF01000002">
    <property type="protein sequence ID" value="RLP81167.1"/>
    <property type="molecule type" value="Genomic_DNA"/>
</dbReference>
<comment type="similarity">
    <text evidence="1">Belongs to the bacterial solute-binding protein 3 family.</text>
</comment>
<protein>
    <submittedName>
        <fullName evidence="6">Amino acid ABC transporter substrate-binding protein</fullName>
    </submittedName>
</protein>
<dbReference type="CDD" id="cd13688">
    <property type="entry name" value="PBP2_GltI_DEBP"/>
    <property type="match status" value="1"/>
</dbReference>
<evidence type="ECO:0000256" key="2">
    <source>
        <dbReference type="ARBA" id="ARBA00022448"/>
    </source>
</evidence>
<keyword evidence="7" id="KW-1185">Reference proteome</keyword>
<dbReference type="RefSeq" id="WP_121622019.1">
    <property type="nucleotide sequence ID" value="NZ_JACIIW010000003.1"/>
</dbReference>
<dbReference type="Pfam" id="PF00497">
    <property type="entry name" value="SBP_bac_3"/>
    <property type="match status" value="1"/>
</dbReference>
<dbReference type="PANTHER" id="PTHR30085">
    <property type="entry name" value="AMINO ACID ABC TRANSPORTER PERMEASE"/>
    <property type="match status" value="1"/>
</dbReference>
<dbReference type="InterPro" id="IPR051455">
    <property type="entry name" value="Bact_solute-bind_prot3"/>
</dbReference>
<dbReference type="SMART" id="SM00062">
    <property type="entry name" value="PBPb"/>
    <property type="match status" value="1"/>
</dbReference>
<dbReference type="SUPFAM" id="SSF53850">
    <property type="entry name" value="Periplasmic binding protein-like II"/>
    <property type="match status" value="1"/>
</dbReference>
<evidence type="ECO:0000256" key="1">
    <source>
        <dbReference type="ARBA" id="ARBA00010333"/>
    </source>
</evidence>
<dbReference type="PANTHER" id="PTHR30085:SF6">
    <property type="entry name" value="ABC TRANSPORTER GLUTAMINE-BINDING PROTEIN GLNH"/>
    <property type="match status" value="1"/>
</dbReference>
<dbReference type="GO" id="GO:0005576">
    <property type="term" value="C:extracellular region"/>
    <property type="evidence" value="ECO:0007669"/>
    <property type="project" value="TreeGrafter"/>
</dbReference>
<comment type="caution">
    <text evidence="6">The sequence shown here is derived from an EMBL/GenBank/DDBJ whole genome shotgun (WGS) entry which is preliminary data.</text>
</comment>
<dbReference type="GO" id="GO:0030288">
    <property type="term" value="C:outer membrane-bounded periplasmic space"/>
    <property type="evidence" value="ECO:0007669"/>
    <property type="project" value="TreeGrafter"/>
</dbReference>
<dbReference type="AlphaFoldDB" id="A0A3L7ALL3"/>
<organism evidence="6 7">
    <name type="scientific">Xanthobacter tagetidis</name>
    <dbReference type="NCBI Taxonomy" id="60216"/>
    <lineage>
        <taxon>Bacteria</taxon>
        <taxon>Pseudomonadati</taxon>
        <taxon>Pseudomonadota</taxon>
        <taxon>Alphaproteobacteria</taxon>
        <taxon>Hyphomicrobiales</taxon>
        <taxon>Xanthobacteraceae</taxon>
        <taxon>Xanthobacter</taxon>
    </lineage>
</organism>
<dbReference type="OrthoDB" id="7240770at2"/>
<evidence type="ECO:0000313" key="6">
    <source>
        <dbReference type="EMBL" id="RLP81167.1"/>
    </source>
</evidence>
<proteinExistence type="inferred from homology"/>
<accession>A0A3L7ALL3</accession>
<sequence length="285" mass="31270">MKRNMVRAVLCAAALMLAGALAPAAAQTLERVAESKTFRIGYRHFAPPYSYEAANGQAAGYIVDLCREVAGAVKQHLKLPSLKIDYVKITAENRFEAVKNGQIDILCDPTSMTMSRRALVDFSLPTFLDGASVVTRGTPVKGLEDLKGKKVGVLKGTTTEETLRTTLAQMRIPADIVLVDDHPQGLDLLADGKLDAYFGDRGILAYLIRNRAKGGNLTLSEQYFTFETYALAMPRGDQAFRLLVDTTLANLYRTESIRQIYARSFGAFPPDQFLDALFVINGVPK</sequence>
<keyword evidence="2" id="KW-0813">Transport</keyword>
<gene>
    <name evidence="6" type="ORF">D9R14_04035</name>
</gene>
<dbReference type="InterPro" id="IPR001638">
    <property type="entry name" value="Solute-binding_3/MltF_N"/>
</dbReference>
<dbReference type="Gene3D" id="3.40.190.10">
    <property type="entry name" value="Periplasmic binding protein-like II"/>
    <property type="match status" value="2"/>
</dbReference>
<evidence type="ECO:0000256" key="3">
    <source>
        <dbReference type="ARBA" id="ARBA00022729"/>
    </source>
</evidence>
<feature type="chain" id="PRO_5018193263" evidence="4">
    <location>
        <begin position="27"/>
        <end position="285"/>
    </location>
</feature>
<evidence type="ECO:0000259" key="5">
    <source>
        <dbReference type="SMART" id="SM00062"/>
    </source>
</evidence>
<keyword evidence="3 4" id="KW-0732">Signal</keyword>
<name>A0A3L7ALL3_9HYPH</name>
<dbReference type="Proteomes" id="UP000269692">
    <property type="component" value="Unassembled WGS sequence"/>
</dbReference>
<evidence type="ECO:0000256" key="4">
    <source>
        <dbReference type="SAM" id="SignalP"/>
    </source>
</evidence>
<evidence type="ECO:0000313" key="7">
    <source>
        <dbReference type="Proteomes" id="UP000269692"/>
    </source>
</evidence>
<feature type="signal peptide" evidence="4">
    <location>
        <begin position="1"/>
        <end position="26"/>
    </location>
</feature>
<reference evidence="6 7" key="1">
    <citation type="submission" date="2018-10" db="EMBL/GenBank/DDBJ databases">
        <title>Xanthobacter tagetidis genome sequencing and assembly.</title>
        <authorList>
            <person name="Maclea K.S."/>
            <person name="Goen A.E."/>
            <person name="Fatima S.A."/>
        </authorList>
    </citation>
    <scope>NUCLEOTIDE SEQUENCE [LARGE SCALE GENOMIC DNA]</scope>
    <source>
        <strain evidence="6 7">ATCC 700314</strain>
    </source>
</reference>